<dbReference type="PATRIC" id="fig|1217721.7.peg.266"/>
<organism evidence="1 2">
    <name type="scientific">Dyella japonica A8</name>
    <dbReference type="NCBI Taxonomy" id="1217721"/>
    <lineage>
        <taxon>Bacteria</taxon>
        <taxon>Pseudomonadati</taxon>
        <taxon>Pseudomonadota</taxon>
        <taxon>Gammaproteobacteria</taxon>
        <taxon>Lysobacterales</taxon>
        <taxon>Rhodanobacteraceae</taxon>
        <taxon>Dyella</taxon>
    </lineage>
</organism>
<accession>A0A075JWS4</accession>
<dbReference type="KEGG" id="dja:HY57_01270"/>
<keyword evidence="2" id="KW-1185">Reference proteome</keyword>
<name>A0A075JWS4_9GAMM</name>
<dbReference type="Proteomes" id="UP000027987">
    <property type="component" value="Chromosome"/>
</dbReference>
<proteinExistence type="predicted"/>
<reference evidence="1 2" key="1">
    <citation type="submission" date="2014-07" db="EMBL/GenBank/DDBJ databases">
        <title>Complete Genome Sequence of Dyella japonica Strain A8 Isolated from Malaysian Tropical Soil.</title>
        <authorList>
            <person name="Hui R.K.H."/>
            <person name="Chen J.-W."/>
            <person name="Chan K.-G."/>
            <person name="Leung F.C.C."/>
        </authorList>
    </citation>
    <scope>NUCLEOTIDE SEQUENCE [LARGE SCALE GENOMIC DNA]</scope>
    <source>
        <strain evidence="1 2">A8</strain>
    </source>
</reference>
<sequence>MAELCEHLRPLFDDALANGCVVGEVSAGWSNADVVLQLLPAMPALLRRQVTVPVRYYQSARTPHNRADEGFFCAACRMGLTFPLQGL</sequence>
<dbReference type="EMBL" id="CP008884">
    <property type="protein sequence ID" value="AIF45990.1"/>
    <property type="molecule type" value="Genomic_DNA"/>
</dbReference>
<evidence type="ECO:0000313" key="1">
    <source>
        <dbReference type="EMBL" id="AIF45990.1"/>
    </source>
</evidence>
<evidence type="ECO:0000313" key="2">
    <source>
        <dbReference type="Proteomes" id="UP000027987"/>
    </source>
</evidence>
<dbReference type="AlphaFoldDB" id="A0A075JWS4"/>
<dbReference type="HOGENOM" id="CLU_2478389_0_0_6"/>
<protein>
    <submittedName>
        <fullName evidence="1">Uncharacterized protein</fullName>
    </submittedName>
</protein>
<gene>
    <name evidence="1" type="ORF">HY57_01270</name>
</gene>